<dbReference type="EMBL" id="CP066744">
    <property type="protein sequence ID" value="QQK06890.1"/>
    <property type="molecule type" value="Genomic_DNA"/>
</dbReference>
<protein>
    <submittedName>
        <fullName evidence="1">Class I SAM-dependent methyltransferase</fullName>
    </submittedName>
</protein>
<reference evidence="1 2" key="1">
    <citation type="journal article" date="2022" name="Int. J. Syst. Evol. Microbiol.">
        <title>Miniphocaeibacter halophilus sp. nov., an ammonium-tolerant acetate-producing bacterium isolated from a biogas system.</title>
        <authorList>
            <person name="Schnurer A."/>
            <person name="Singh A."/>
            <person name="Bi S."/>
            <person name="Qiao W."/>
            <person name="Westerholm M."/>
        </authorList>
    </citation>
    <scope>NUCLEOTIDE SEQUENCE [LARGE SCALE GENOMIC DNA]</scope>
    <source>
        <strain evidence="1 2">AMB_01</strain>
    </source>
</reference>
<evidence type="ECO:0000313" key="2">
    <source>
        <dbReference type="Proteomes" id="UP000595814"/>
    </source>
</evidence>
<gene>
    <name evidence="1" type="ORF">JFY71_05945</name>
</gene>
<dbReference type="Proteomes" id="UP000595814">
    <property type="component" value="Chromosome"/>
</dbReference>
<evidence type="ECO:0000313" key="1">
    <source>
        <dbReference type="EMBL" id="QQK06890.1"/>
    </source>
</evidence>
<keyword evidence="2" id="KW-1185">Reference proteome</keyword>
<keyword evidence="1" id="KW-0808">Transferase</keyword>
<organism evidence="1 2">
    <name type="scientific">Miniphocaeibacter halophilus</name>
    <dbReference type="NCBI Taxonomy" id="2931922"/>
    <lineage>
        <taxon>Bacteria</taxon>
        <taxon>Bacillati</taxon>
        <taxon>Bacillota</taxon>
        <taxon>Tissierellia</taxon>
        <taxon>Tissierellales</taxon>
        <taxon>Peptoniphilaceae</taxon>
        <taxon>Miniphocaeibacter</taxon>
    </lineage>
</organism>
<name>A0AC61MMD6_9FIRM</name>
<keyword evidence="1" id="KW-0489">Methyltransferase</keyword>
<accession>A0AC61MMD6</accession>
<sequence>MKENSFEIEKFNSWAKNYNRQVRESDEENKYPFAAYENIQNRIKEYVLSRRGKNILDIGIGTGTLAKLLYDKGCNITGIDFSKEMLEKTKTLIPTANLINWDFTYGLPEGIKNNKFDIIICNYAIHHLKDNLQKLLLEEAFNILKEEGTIIIADIITETKKEMEVARTKDINIWDDDEYYLIYDNIKSWFINKKISFEKYSYCSGILFMTKK</sequence>
<proteinExistence type="predicted"/>